<accession>A0A4P5P848</accession>
<name>A0A4P5P848_9ENTE</name>
<reference evidence="11" key="1">
    <citation type="submission" date="2019-02" db="EMBL/GenBank/DDBJ databases">
        <title>Draft genome sequence of Enterococcus sp. Gos25-1.</title>
        <authorList>
            <person name="Tanaka N."/>
            <person name="Shiwa Y."/>
            <person name="Fujita N."/>
        </authorList>
    </citation>
    <scope>NUCLEOTIDE SEQUENCE [LARGE SCALE GENOMIC DNA]</scope>
    <source>
        <strain evidence="11">Gos25-1</strain>
    </source>
</reference>
<evidence type="ECO:0000256" key="6">
    <source>
        <dbReference type="SAM" id="Phobius"/>
    </source>
</evidence>
<feature type="chain" id="PRO_5038817594" description="Gram-positive pilin subunit D1 N-terminal domain-containing protein" evidence="7">
    <location>
        <begin position="26"/>
        <end position="255"/>
    </location>
</feature>
<keyword evidence="1" id="KW-0134">Cell wall</keyword>
<evidence type="ECO:0000256" key="4">
    <source>
        <dbReference type="ARBA" id="ARBA00023088"/>
    </source>
</evidence>
<dbReference type="RefSeq" id="WP_146622585.1">
    <property type="nucleotide sequence ID" value="NZ_BJCC01000015.1"/>
</dbReference>
<dbReference type="Gene3D" id="2.60.40.10">
    <property type="entry name" value="Immunoglobulins"/>
    <property type="match status" value="1"/>
</dbReference>
<sequence>MKKLAVFFVSLLLLIGGIHSPSRSAAAEQEQVQVLIHTRLEGGEVVQGTEDITLSVYDLTSWRLTNELTEKEAKEFLLDKDATKETMKAFVENEKLQKLNSTPIKTDSEGKASVTVPRYQEGQDAAYLILAQGETGNQHLLPVVIFLPQYYPDTQKESYQLLFYGKYAEIVPPEPSEPPTSSSEEPPTKHPIEEPNEPIERSRTVKEYPQNSGKSYPQTNDVVRSYFEIGGLLVALGAIGLYYTKKKTGGRKNET</sequence>
<evidence type="ECO:0000256" key="1">
    <source>
        <dbReference type="ARBA" id="ARBA00022512"/>
    </source>
</evidence>
<feature type="domain" description="Gram-positive cocci surface proteins LPxTG" evidence="8">
    <location>
        <begin position="209"/>
        <end position="248"/>
    </location>
</feature>
<feature type="transmembrane region" description="Helical" evidence="6">
    <location>
        <begin position="225"/>
        <end position="243"/>
    </location>
</feature>
<evidence type="ECO:0000313" key="11">
    <source>
        <dbReference type="Proteomes" id="UP000290567"/>
    </source>
</evidence>
<protein>
    <recommendedName>
        <fullName evidence="12">Gram-positive pilin subunit D1 N-terminal domain-containing protein</fullName>
    </recommendedName>
</protein>
<dbReference type="Proteomes" id="UP000290567">
    <property type="component" value="Unassembled WGS sequence"/>
</dbReference>
<dbReference type="EMBL" id="BJCC01000015">
    <property type="protein sequence ID" value="GCF94147.1"/>
    <property type="molecule type" value="Genomic_DNA"/>
</dbReference>
<keyword evidence="2" id="KW-0964">Secreted</keyword>
<keyword evidence="11" id="KW-1185">Reference proteome</keyword>
<evidence type="ECO:0000259" key="8">
    <source>
        <dbReference type="Pfam" id="PF00746"/>
    </source>
</evidence>
<evidence type="ECO:0000256" key="2">
    <source>
        <dbReference type="ARBA" id="ARBA00022525"/>
    </source>
</evidence>
<evidence type="ECO:0000256" key="5">
    <source>
        <dbReference type="SAM" id="MobiDB-lite"/>
    </source>
</evidence>
<keyword evidence="3 7" id="KW-0732">Signal</keyword>
<dbReference type="AlphaFoldDB" id="A0A4P5P848"/>
<dbReference type="InterPro" id="IPR013783">
    <property type="entry name" value="Ig-like_fold"/>
</dbReference>
<keyword evidence="6" id="KW-0472">Membrane</keyword>
<comment type="caution">
    <text evidence="10">The sequence shown here is derived from an EMBL/GenBank/DDBJ whole genome shotgun (WGS) entry which is preliminary data.</text>
</comment>
<keyword evidence="6" id="KW-1133">Transmembrane helix</keyword>
<dbReference type="Pfam" id="PF16555">
    <property type="entry name" value="GramPos_pilinD1"/>
    <property type="match status" value="1"/>
</dbReference>
<organism evidence="10 11">
    <name type="scientific">Enterococcus florum</name>
    <dbReference type="NCBI Taxonomy" id="2480627"/>
    <lineage>
        <taxon>Bacteria</taxon>
        <taxon>Bacillati</taxon>
        <taxon>Bacillota</taxon>
        <taxon>Bacilli</taxon>
        <taxon>Lactobacillales</taxon>
        <taxon>Enterococcaceae</taxon>
        <taxon>Enterococcus</taxon>
    </lineage>
</organism>
<dbReference type="Pfam" id="PF00746">
    <property type="entry name" value="Gram_pos_anchor"/>
    <property type="match status" value="1"/>
</dbReference>
<feature type="signal peptide" evidence="7">
    <location>
        <begin position="1"/>
        <end position="25"/>
    </location>
</feature>
<feature type="compositionally biased region" description="Basic and acidic residues" evidence="5">
    <location>
        <begin position="186"/>
        <end position="206"/>
    </location>
</feature>
<feature type="domain" description="Gram-positive pilin subunit D1 N-terminal" evidence="9">
    <location>
        <begin position="46"/>
        <end position="158"/>
    </location>
</feature>
<gene>
    <name evidence="10" type="ORF">NRIC_20380</name>
</gene>
<evidence type="ECO:0000259" key="9">
    <source>
        <dbReference type="Pfam" id="PF16555"/>
    </source>
</evidence>
<evidence type="ECO:0000313" key="10">
    <source>
        <dbReference type="EMBL" id="GCF94147.1"/>
    </source>
</evidence>
<keyword evidence="4" id="KW-0572">Peptidoglycan-anchor</keyword>
<keyword evidence="6" id="KW-0812">Transmembrane</keyword>
<evidence type="ECO:0000256" key="7">
    <source>
        <dbReference type="SAM" id="SignalP"/>
    </source>
</evidence>
<evidence type="ECO:0008006" key="12">
    <source>
        <dbReference type="Google" id="ProtNLM"/>
    </source>
</evidence>
<proteinExistence type="predicted"/>
<dbReference type="OrthoDB" id="2183358at2"/>
<dbReference type="InterPro" id="IPR032364">
    <property type="entry name" value="GramPos_pilinD1_N"/>
</dbReference>
<feature type="region of interest" description="Disordered" evidence="5">
    <location>
        <begin position="172"/>
        <end position="220"/>
    </location>
</feature>
<evidence type="ECO:0000256" key="3">
    <source>
        <dbReference type="ARBA" id="ARBA00022729"/>
    </source>
</evidence>
<feature type="compositionally biased region" description="Polar residues" evidence="5">
    <location>
        <begin position="209"/>
        <end position="220"/>
    </location>
</feature>
<dbReference type="InterPro" id="IPR019931">
    <property type="entry name" value="LPXTG_anchor"/>
</dbReference>